<proteinExistence type="predicted"/>
<accession>A0A7J8BN37</accession>
<keyword evidence="2" id="KW-1185">Reference proteome</keyword>
<dbReference type="EMBL" id="JACASF010000023">
    <property type="protein sequence ID" value="KAF6399835.1"/>
    <property type="molecule type" value="Genomic_DNA"/>
</dbReference>
<evidence type="ECO:0000313" key="2">
    <source>
        <dbReference type="Proteomes" id="UP000550707"/>
    </source>
</evidence>
<name>A0A7J8BN37_MOLMO</name>
<organism evidence="1 2">
    <name type="scientific">Molossus molossus</name>
    <name type="common">Pallas' mastiff bat</name>
    <name type="synonym">Vespertilio molossus</name>
    <dbReference type="NCBI Taxonomy" id="27622"/>
    <lineage>
        <taxon>Eukaryota</taxon>
        <taxon>Metazoa</taxon>
        <taxon>Chordata</taxon>
        <taxon>Craniata</taxon>
        <taxon>Vertebrata</taxon>
        <taxon>Euteleostomi</taxon>
        <taxon>Mammalia</taxon>
        <taxon>Eutheria</taxon>
        <taxon>Laurasiatheria</taxon>
        <taxon>Chiroptera</taxon>
        <taxon>Yangochiroptera</taxon>
        <taxon>Molossidae</taxon>
        <taxon>Molossus</taxon>
    </lineage>
</organism>
<comment type="caution">
    <text evidence="1">The sequence shown here is derived from an EMBL/GenBank/DDBJ whole genome shotgun (WGS) entry which is preliminary data.</text>
</comment>
<protein>
    <submittedName>
        <fullName evidence="1">Uncharacterized protein</fullName>
    </submittedName>
</protein>
<sequence>MDLWKLLQHPPVPAAVLAAPVTPHLRAARGDLILSGQSSYIQEWPVVLHVPVERDTRRGSRDSCQKLCRIPGSEQLQERVRLSGHHGSSVTLFIRGNGPCPVSLLVQKDGPANCDVQARPLRTRCPCPLTPNGEAKSIGALIPPHVVELGH</sequence>
<dbReference type="Proteomes" id="UP000550707">
    <property type="component" value="Unassembled WGS sequence"/>
</dbReference>
<dbReference type="InParanoid" id="A0A7J8BN37"/>
<gene>
    <name evidence="1" type="ORF">HJG59_010106</name>
</gene>
<evidence type="ECO:0000313" key="1">
    <source>
        <dbReference type="EMBL" id="KAF6399835.1"/>
    </source>
</evidence>
<dbReference type="AlphaFoldDB" id="A0A7J8BN37"/>
<reference evidence="1 2" key="1">
    <citation type="journal article" date="2020" name="Nature">
        <title>Six reference-quality genomes reveal evolution of bat adaptations.</title>
        <authorList>
            <person name="Jebb D."/>
            <person name="Huang Z."/>
            <person name="Pippel M."/>
            <person name="Hughes G.M."/>
            <person name="Lavrichenko K."/>
            <person name="Devanna P."/>
            <person name="Winkler S."/>
            <person name="Jermiin L.S."/>
            <person name="Skirmuntt E.C."/>
            <person name="Katzourakis A."/>
            <person name="Burkitt-Gray L."/>
            <person name="Ray D.A."/>
            <person name="Sullivan K.A.M."/>
            <person name="Roscito J.G."/>
            <person name="Kirilenko B.M."/>
            <person name="Davalos L.M."/>
            <person name="Corthals A.P."/>
            <person name="Power M.L."/>
            <person name="Jones G."/>
            <person name="Ransome R.D."/>
            <person name="Dechmann D.K.N."/>
            <person name="Locatelli A.G."/>
            <person name="Puechmaille S.J."/>
            <person name="Fedrigo O."/>
            <person name="Jarvis E.D."/>
            <person name="Hiller M."/>
            <person name="Vernes S.C."/>
            <person name="Myers E.W."/>
            <person name="Teeling E.C."/>
        </authorList>
    </citation>
    <scope>NUCLEOTIDE SEQUENCE [LARGE SCALE GENOMIC DNA]</scope>
    <source>
        <strain evidence="1">MMolMol1</strain>
        <tissue evidence="1">Muscle</tissue>
    </source>
</reference>